<evidence type="ECO:0000256" key="1">
    <source>
        <dbReference type="SAM" id="SignalP"/>
    </source>
</evidence>
<proteinExistence type="predicted"/>
<dbReference type="AlphaFoldDB" id="B4GVA5"/>
<dbReference type="Proteomes" id="UP000008744">
    <property type="component" value="Unassembled WGS sequence"/>
</dbReference>
<reference evidence="2 3" key="1">
    <citation type="journal article" date="2007" name="Nature">
        <title>Evolution of genes and genomes on the Drosophila phylogeny.</title>
        <authorList>
            <consortium name="Drosophila 12 Genomes Consortium"/>
            <person name="Clark A.G."/>
            <person name="Eisen M.B."/>
            <person name="Smith D.R."/>
            <person name="Bergman C.M."/>
            <person name="Oliver B."/>
            <person name="Markow T.A."/>
            <person name="Kaufman T.C."/>
            <person name="Kellis M."/>
            <person name="Gelbart W."/>
            <person name="Iyer V.N."/>
            <person name="Pollard D.A."/>
            <person name="Sackton T.B."/>
            <person name="Larracuente A.M."/>
            <person name="Singh N.D."/>
            <person name="Abad J.P."/>
            <person name="Abt D.N."/>
            <person name="Adryan B."/>
            <person name="Aguade M."/>
            <person name="Akashi H."/>
            <person name="Anderson W.W."/>
            <person name="Aquadro C.F."/>
            <person name="Ardell D.H."/>
            <person name="Arguello R."/>
            <person name="Artieri C.G."/>
            <person name="Barbash D.A."/>
            <person name="Barker D."/>
            <person name="Barsanti P."/>
            <person name="Batterham P."/>
            <person name="Batzoglou S."/>
            <person name="Begun D."/>
            <person name="Bhutkar A."/>
            <person name="Blanco E."/>
            <person name="Bosak S.A."/>
            <person name="Bradley R.K."/>
            <person name="Brand A.D."/>
            <person name="Brent M.R."/>
            <person name="Brooks A.N."/>
            <person name="Brown R.H."/>
            <person name="Butlin R.K."/>
            <person name="Caggese C."/>
            <person name="Calvi B.R."/>
            <person name="Bernardo de Carvalho A."/>
            <person name="Caspi A."/>
            <person name="Castrezana S."/>
            <person name="Celniker S.E."/>
            <person name="Chang J.L."/>
            <person name="Chapple C."/>
            <person name="Chatterji S."/>
            <person name="Chinwalla A."/>
            <person name="Civetta A."/>
            <person name="Clifton S.W."/>
            <person name="Comeron J.M."/>
            <person name="Costello J.C."/>
            <person name="Coyne J.A."/>
            <person name="Daub J."/>
            <person name="David R.G."/>
            <person name="Delcher A.L."/>
            <person name="Delehaunty K."/>
            <person name="Do C.B."/>
            <person name="Ebling H."/>
            <person name="Edwards K."/>
            <person name="Eickbush T."/>
            <person name="Evans J.D."/>
            <person name="Filipski A."/>
            <person name="Findeiss S."/>
            <person name="Freyhult E."/>
            <person name="Fulton L."/>
            <person name="Fulton R."/>
            <person name="Garcia A.C."/>
            <person name="Gardiner A."/>
            <person name="Garfield D.A."/>
            <person name="Garvin B.E."/>
            <person name="Gibson G."/>
            <person name="Gilbert D."/>
            <person name="Gnerre S."/>
            <person name="Godfrey J."/>
            <person name="Good R."/>
            <person name="Gotea V."/>
            <person name="Gravely B."/>
            <person name="Greenberg A.J."/>
            <person name="Griffiths-Jones S."/>
            <person name="Gross S."/>
            <person name="Guigo R."/>
            <person name="Gustafson E.A."/>
            <person name="Haerty W."/>
            <person name="Hahn M.W."/>
            <person name="Halligan D.L."/>
            <person name="Halpern A.L."/>
            <person name="Halter G.M."/>
            <person name="Han M.V."/>
            <person name="Heger A."/>
            <person name="Hillier L."/>
            <person name="Hinrichs A.S."/>
            <person name="Holmes I."/>
            <person name="Hoskins R.A."/>
            <person name="Hubisz M.J."/>
            <person name="Hultmark D."/>
            <person name="Huntley M.A."/>
            <person name="Jaffe D.B."/>
            <person name="Jagadeeshan S."/>
            <person name="Jeck W.R."/>
            <person name="Johnson J."/>
            <person name="Jones C.D."/>
            <person name="Jordan W.C."/>
            <person name="Karpen G.H."/>
            <person name="Kataoka E."/>
            <person name="Keightley P.D."/>
            <person name="Kheradpour P."/>
            <person name="Kirkness E.F."/>
            <person name="Koerich L.B."/>
            <person name="Kristiansen K."/>
            <person name="Kudrna D."/>
            <person name="Kulathinal R.J."/>
            <person name="Kumar S."/>
            <person name="Kwok R."/>
            <person name="Lander E."/>
            <person name="Langley C.H."/>
            <person name="Lapoint R."/>
            <person name="Lazzaro B.P."/>
            <person name="Lee S.J."/>
            <person name="Levesque L."/>
            <person name="Li R."/>
            <person name="Lin C.F."/>
            <person name="Lin M.F."/>
            <person name="Lindblad-Toh K."/>
            <person name="Llopart A."/>
            <person name="Long M."/>
            <person name="Low L."/>
            <person name="Lozovsky E."/>
            <person name="Lu J."/>
            <person name="Luo M."/>
            <person name="Machado C.A."/>
            <person name="Makalowski W."/>
            <person name="Marzo M."/>
            <person name="Matsuda M."/>
            <person name="Matzkin L."/>
            <person name="McAllister B."/>
            <person name="McBride C.S."/>
            <person name="McKernan B."/>
            <person name="McKernan K."/>
            <person name="Mendez-Lago M."/>
            <person name="Minx P."/>
            <person name="Mollenhauer M.U."/>
            <person name="Montooth K."/>
            <person name="Mount S.M."/>
            <person name="Mu X."/>
            <person name="Myers E."/>
            <person name="Negre B."/>
            <person name="Newfeld S."/>
            <person name="Nielsen R."/>
            <person name="Noor M.A."/>
            <person name="O'Grady P."/>
            <person name="Pachter L."/>
            <person name="Papaceit M."/>
            <person name="Parisi M.J."/>
            <person name="Parisi M."/>
            <person name="Parts L."/>
            <person name="Pedersen J.S."/>
            <person name="Pesole G."/>
            <person name="Phillippy A.M."/>
            <person name="Ponting C.P."/>
            <person name="Pop M."/>
            <person name="Porcelli D."/>
            <person name="Powell J.R."/>
            <person name="Prohaska S."/>
            <person name="Pruitt K."/>
            <person name="Puig M."/>
            <person name="Quesneville H."/>
            <person name="Ram K.R."/>
            <person name="Rand D."/>
            <person name="Rasmussen M.D."/>
            <person name="Reed L.K."/>
            <person name="Reenan R."/>
            <person name="Reily A."/>
            <person name="Remington K.A."/>
            <person name="Rieger T.T."/>
            <person name="Ritchie M.G."/>
            <person name="Robin C."/>
            <person name="Rogers Y.H."/>
            <person name="Rohde C."/>
            <person name="Rozas J."/>
            <person name="Rubenfield M.J."/>
            <person name="Ruiz A."/>
            <person name="Russo S."/>
            <person name="Salzberg S.L."/>
            <person name="Sanchez-Gracia A."/>
            <person name="Saranga D.J."/>
            <person name="Sato H."/>
            <person name="Schaeffer S.W."/>
            <person name="Schatz M.C."/>
            <person name="Schlenke T."/>
            <person name="Schwartz R."/>
            <person name="Segarra C."/>
            <person name="Singh R.S."/>
            <person name="Sirot L."/>
            <person name="Sirota M."/>
            <person name="Sisneros N.B."/>
            <person name="Smith C.D."/>
            <person name="Smith T.F."/>
            <person name="Spieth J."/>
            <person name="Stage D.E."/>
            <person name="Stark A."/>
            <person name="Stephan W."/>
            <person name="Strausberg R.L."/>
            <person name="Strempel S."/>
            <person name="Sturgill D."/>
            <person name="Sutton G."/>
            <person name="Sutton G.G."/>
            <person name="Tao W."/>
            <person name="Teichmann S."/>
            <person name="Tobari Y.N."/>
            <person name="Tomimura Y."/>
            <person name="Tsolas J.M."/>
            <person name="Valente V.L."/>
            <person name="Venter E."/>
            <person name="Venter J.C."/>
            <person name="Vicario S."/>
            <person name="Vieira F.G."/>
            <person name="Vilella A.J."/>
            <person name="Villasante A."/>
            <person name="Walenz B."/>
            <person name="Wang J."/>
            <person name="Wasserman M."/>
            <person name="Watts T."/>
            <person name="Wilson D."/>
            <person name="Wilson R.K."/>
            <person name="Wing R.A."/>
            <person name="Wolfner M.F."/>
            <person name="Wong A."/>
            <person name="Wong G.K."/>
            <person name="Wu C.I."/>
            <person name="Wu G."/>
            <person name="Yamamoto D."/>
            <person name="Yang H.P."/>
            <person name="Yang S.P."/>
            <person name="Yorke J.A."/>
            <person name="Yoshida K."/>
            <person name="Zdobnov E."/>
            <person name="Zhang P."/>
            <person name="Zhang Y."/>
            <person name="Zimin A.V."/>
            <person name="Baldwin J."/>
            <person name="Abdouelleil A."/>
            <person name="Abdulkadir J."/>
            <person name="Abebe A."/>
            <person name="Abera B."/>
            <person name="Abreu J."/>
            <person name="Acer S.C."/>
            <person name="Aftuck L."/>
            <person name="Alexander A."/>
            <person name="An P."/>
            <person name="Anderson E."/>
            <person name="Anderson S."/>
            <person name="Arachi H."/>
            <person name="Azer M."/>
            <person name="Bachantsang P."/>
            <person name="Barry A."/>
            <person name="Bayul T."/>
            <person name="Berlin A."/>
            <person name="Bessette D."/>
            <person name="Bloom T."/>
            <person name="Blye J."/>
            <person name="Boguslavskiy L."/>
            <person name="Bonnet C."/>
            <person name="Boukhgalter B."/>
            <person name="Bourzgui I."/>
            <person name="Brown A."/>
            <person name="Cahill P."/>
            <person name="Channer S."/>
            <person name="Cheshatsang Y."/>
            <person name="Chuda L."/>
            <person name="Citroen M."/>
            <person name="Collymore A."/>
            <person name="Cooke P."/>
            <person name="Costello M."/>
            <person name="D'Aco K."/>
            <person name="Daza R."/>
            <person name="De Haan G."/>
            <person name="DeGray S."/>
            <person name="DeMaso C."/>
            <person name="Dhargay N."/>
            <person name="Dooley K."/>
            <person name="Dooley E."/>
            <person name="Doricent M."/>
            <person name="Dorje P."/>
            <person name="Dorjee K."/>
            <person name="Dupes A."/>
            <person name="Elong R."/>
            <person name="Falk J."/>
            <person name="Farina A."/>
            <person name="Faro S."/>
            <person name="Ferguson D."/>
            <person name="Fisher S."/>
            <person name="Foley C.D."/>
            <person name="Franke A."/>
            <person name="Friedrich D."/>
            <person name="Gadbois L."/>
            <person name="Gearin G."/>
            <person name="Gearin C.R."/>
            <person name="Giannoukos G."/>
            <person name="Goode T."/>
            <person name="Graham J."/>
            <person name="Grandbois E."/>
            <person name="Grewal S."/>
            <person name="Gyaltsen K."/>
            <person name="Hafez N."/>
            <person name="Hagos B."/>
            <person name="Hall J."/>
            <person name="Henson C."/>
            <person name="Hollinger A."/>
            <person name="Honan T."/>
            <person name="Huard M.D."/>
            <person name="Hughes L."/>
            <person name="Hurhula B."/>
            <person name="Husby M.E."/>
            <person name="Kamat A."/>
            <person name="Kanga B."/>
            <person name="Kashin S."/>
            <person name="Khazanovich D."/>
            <person name="Kisner P."/>
            <person name="Lance K."/>
            <person name="Lara M."/>
            <person name="Lee W."/>
            <person name="Lennon N."/>
            <person name="Letendre F."/>
            <person name="LeVine R."/>
            <person name="Lipovsky A."/>
            <person name="Liu X."/>
            <person name="Liu J."/>
            <person name="Liu S."/>
            <person name="Lokyitsang T."/>
            <person name="Lokyitsang Y."/>
            <person name="Lubonja R."/>
            <person name="Lui A."/>
            <person name="MacDonald P."/>
            <person name="Magnisalis V."/>
            <person name="Maru K."/>
            <person name="Matthews C."/>
            <person name="McCusker W."/>
            <person name="McDonough S."/>
            <person name="Mehta T."/>
            <person name="Meldrim J."/>
            <person name="Meneus L."/>
            <person name="Mihai O."/>
            <person name="Mihalev A."/>
            <person name="Mihova T."/>
            <person name="Mittelman R."/>
            <person name="Mlenga V."/>
            <person name="Montmayeur A."/>
            <person name="Mulrain L."/>
            <person name="Navidi A."/>
            <person name="Naylor J."/>
            <person name="Negash T."/>
            <person name="Nguyen T."/>
            <person name="Nguyen N."/>
            <person name="Nicol R."/>
            <person name="Norbu C."/>
            <person name="Norbu N."/>
            <person name="Novod N."/>
            <person name="O'Neill B."/>
            <person name="Osman S."/>
            <person name="Markiewicz E."/>
            <person name="Oyono O.L."/>
            <person name="Patti C."/>
            <person name="Phunkhang P."/>
            <person name="Pierre F."/>
            <person name="Priest M."/>
            <person name="Raghuraman S."/>
            <person name="Rege F."/>
            <person name="Reyes R."/>
            <person name="Rise C."/>
            <person name="Rogov P."/>
            <person name="Ross K."/>
            <person name="Ryan E."/>
            <person name="Settipalli S."/>
            <person name="Shea T."/>
            <person name="Sherpa N."/>
            <person name="Shi L."/>
            <person name="Shih D."/>
            <person name="Sparrow T."/>
            <person name="Spaulding J."/>
            <person name="Stalker J."/>
            <person name="Stange-Thomann N."/>
            <person name="Stavropoulos S."/>
            <person name="Stone C."/>
            <person name="Strader C."/>
            <person name="Tesfaye S."/>
            <person name="Thomson T."/>
            <person name="Thoulutsang Y."/>
            <person name="Thoulutsang D."/>
            <person name="Topham K."/>
            <person name="Topping I."/>
            <person name="Tsamla T."/>
            <person name="Vassiliev H."/>
            <person name="Vo A."/>
            <person name="Wangchuk T."/>
            <person name="Wangdi T."/>
            <person name="Weiand M."/>
            <person name="Wilkinson J."/>
            <person name="Wilson A."/>
            <person name="Yadav S."/>
            <person name="Young G."/>
            <person name="Yu Q."/>
            <person name="Zembek L."/>
            <person name="Zhong D."/>
            <person name="Zimmer A."/>
            <person name="Zwirko Z."/>
            <person name="Jaffe D.B."/>
            <person name="Alvarez P."/>
            <person name="Brockman W."/>
            <person name="Butler J."/>
            <person name="Chin C."/>
            <person name="Gnerre S."/>
            <person name="Grabherr M."/>
            <person name="Kleber M."/>
            <person name="Mauceli E."/>
            <person name="MacCallum I."/>
        </authorList>
    </citation>
    <scope>NUCLEOTIDE SEQUENCE [LARGE SCALE GENOMIC DNA]</scope>
    <source>
        <strain evidence="3">MSH-3 / Tucson 14011-0111.49</strain>
    </source>
</reference>
<name>B4GVA5_DROPE</name>
<feature type="chain" id="PRO_5002807643" evidence="1">
    <location>
        <begin position="20"/>
        <end position="111"/>
    </location>
</feature>
<keyword evidence="3" id="KW-1185">Reference proteome</keyword>
<protein>
    <submittedName>
        <fullName evidence="2">GL12877</fullName>
    </submittedName>
</protein>
<evidence type="ECO:0000313" key="2">
    <source>
        <dbReference type="EMBL" id="EDW26642.1"/>
    </source>
</evidence>
<sequence>MPNSTFLATCTVLPHCAAALPQTINFWQQTSTTSVKAAAAAATAAAAAAASEDGERDGNADADADADGDCDAALAHHLQSTCVRLTVKHCATVQQQEQVAPHPKHLQQPAP</sequence>
<organism evidence="3">
    <name type="scientific">Drosophila persimilis</name>
    <name type="common">Fruit fly</name>
    <dbReference type="NCBI Taxonomy" id="7234"/>
    <lineage>
        <taxon>Eukaryota</taxon>
        <taxon>Metazoa</taxon>
        <taxon>Ecdysozoa</taxon>
        <taxon>Arthropoda</taxon>
        <taxon>Hexapoda</taxon>
        <taxon>Insecta</taxon>
        <taxon>Pterygota</taxon>
        <taxon>Neoptera</taxon>
        <taxon>Endopterygota</taxon>
        <taxon>Diptera</taxon>
        <taxon>Brachycera</taxon>
        <taxon>Muscomorpha</taxon>
        <taxon>Ephydroidea</taxon>
        <taxon>Drosophilidae</taxon>
        <taxon>Drosophila</taxon>
        <taxon>Sophophora</taxon>
    </lineage>
</organism>
<evidence type="ECO:0000313" key="3">
    <source>
        <dbReference type="Proteomes" id="UP000008744"/>
    </source>
</evidence>
<feature type="signal peptide" evidence="1">
    <location>
        <begin position="1"/>
        <end position="19"/>
    </location>
</feature>
<dbReference type="EMBL" id="CH479192">
    <property type="protein sequence ID" value="EDW26642.1"/>
    <property type="molecule type" value="Genomic_DNA"/>
</dbReference>
<keyword evidence="1" id="KW-0732">Signal</keyword>
<gene>
    <name evidence="2" type="primary">Dper\GL12877</name>
    <name evidence="2" type="ORF">Dper_GL12877</name>
</gene>
<accession>B4GVA5</accession>
<dbReference type="HOGENOM" id="CLU_2160978_0_0_1"/>